<dbReference type="AlphaFoldDB" id="F4QHH6"/>
<evidence type="ECO:0000313" key="4">
    <source>
        <dbReference type="Proteomes" id="UP000006512"/>
    </source>
</evidence>
<feature type="domain" description="Putative auto-transporter adhesin head GIN" evidence="2">
    <location>
        <begin position="72"/>
        <end position="242"/>
    </location>
</feature>
<dbReference type="Pfam" id="PF10988">
    <property type="entry name" value="DUF2807"/>
    <property type="match status" value="1"/>
</dbReference>
<proteinExistence type="predicted"/>
<evidence type="ECO:0000256" key="1">
    <source>
        <dbReference type="SAM" id="SignalP"/>
    </source>
</evidence>
<reference evidence="4" key="1">
    <citation type="submission" date="2011-03" db="EMBL/GenBank/DDBJ databases">
        <title>Draft genome sequence of Brevundimonas diminuta.</title>
        <authorList>
            <person name="Brown P.J.B."/>
            <person name="Buechlein A."/>
            <person name="Hemmerich C."/>
            <person name="Brun Y.V."/>
        </authorList>
    </citation>
    <scope>NUCLEOTIDE SEQUENCE [LARGE SCALE GENOMIC DNA]</scope>
    <source>
        <strain evidence="4">C19</strain>
    </source>
</reference>
<accession>F4QHH6</accession>
<organism evidence="3 4">
    <name type="scientific">Asticcacaulis biprosthecium C19</name>
    <dbReference type="NCBI Taxonomy" id="715226"/>
    <lineage>
        <taxon>Bacteria</taxon>
        <taxon>Pseudomonadati</taxon>
        <taxon>Pseudomonadota</taxon>
        <taxon>Alphaproteobacteria</taxon>
        <taxon>Caulobacterales</taxon>
        <taxon>Caulobacteraceae</taxon>
        <taxon>Asticcacaulis</taxon>
    </lineage>
</organism>
<name>F4QHH6_9CAUL</name>
<sequence length="258" mass="26610">MIRTLLLVTGFGTAIALVCLTAAASIAGHDISNGYSISFMENDNHIGFRKDQDVKPEPVETKTLAWAGGEVLTISAPVEVVYTQGPTVSVSATGPKSLVDRLVLDNGRLSLKDGPGVVKTISLKLNEHGLDVDGGDDTIRVTITAPSVKQFEVAGMGDLTIHGYDQPELDLRISGAGEAEVFGKTEALELDISGNGDANLEALKAVDADVSISGAGDADISATGKVSVDVSGMGDVTLKTKPTSLSTDISGAGEVTQE</sequence>
<dbReference type="Gene3D" id="2.160.20.120">
    <property type="match status" value="1"/>
</dbReference>
<keyword evidence="4" id="KW-1185">Reference proteome</keyword>
<evidence type="ECO:0000259" key="2">
    <source>
        <dbReference type="Pfam" id="PF10988"/>
    </source>
</evidence>
<feature type="signal peptide" evidence="1">
    <location>
        <begin position="1"/>
        <end position="24"/>
    </location>
</feature>
<protein>
    <recommendedName>
        <fullName evidence="2">Putative auto-transporter adhesin head GIN domain-containing protein</fullName>
    </recommendedName>
</protein>
<dbReference type="Proteomes" id="UP000006512">
    <property type="component" value="Unassembled WGS sequence"/>
</dbReference>
<keyword evidence="1" id="KW-0732">Signal</keyword>
<dbReference type="HOGENOM" id="CLU_089573_0_0_5"/>
<feature type="chain" id="PRO_5003314105" description="Putative auto-transporter adhesin head GIN domain-containing protein" evidence="1">
    <location>
        <begin position="25"/>
        <end position="258"/>
    </location>
</feature>
<gene>
    <name evidence="3" type="ORF">ABI_11500</name>
</gene>
<dbReference type="EMBL" id="GL883077">
    <property type="protein sequence ID" value="EGF92713.1"/>
    <property type="molecule type" value="Genomic_DNA"/>
</dbReference>
<dbReference type="STRING" id="715226.ABI_11500"/>
<evidence type="ECO:0000313" key="3">
    <source>
        <dbReference type="EMBL" id="EGF92713.1"/>
    </source>
</evidence>
<dbReference type="InterPro" id="IPR021255">
    <property type="entry name" value="DUF2807"/>
</dbReference>
<dbReference type="eggNOG" id="COG4709">
    <property type="taxonomic scope" value="Bacteria"/>
</dbReference>
<dbReference type="RefSeq" id="WP_006271894.1">
    <property type="nucleotide sequence ID" value="NZ_GL883077.1"/>
</dbReference>